<evidence type="ECO:0000313" key="5">
    <source>
        <dbReference type="EMBL" id="CAD8765413.1"/>
    </source>
</evidence>
<dbReference type="PANTHER" id="PTHR22904:SF533">
    <property type="entry name" value="HSP70-HSP90 ORGANIZING PROTEIN 3"/>
    <property type="match status" value="1"/>
</dbReference>
<sequence>MKKRRGQGGAVEDQYGETQVSQDREFQGGQFSGKRQMGGGTAGSSRSDDMKFQRQVPKFLQQYSHLLGKGAQQNEDEPIRVGGSTDEVRVKDAPESDDDKDDDCEKDALKRAMEENPTLAKEFEHELNHRVVKAEASELKGRGNRAFSSNKYEEAERLFTQCIALNPNDEVFYSNRSAARCSLERYEEALEDAKQACVLKPYWSRGWARAAAACMAMHRFSHAREYYETAIKLSPEDTKLQAELQKAITKEHHMIQINKVVFVSQKRKRMEELRFENDILQGMLQRVTRGAIPDPDLTDQKAAVKTQKNLLSFKEDEE</sequence>
<evidence type="ECO:0000256" key="2">
    <source>
        <dbReference type="ARBA" id="ARBA00022803"/>
    </source>
</evidence>
<feature type="repeat" description="TPR" evidence="3">
    <location>
        <begin position="204"/>
        <end position="237"/>
    </location>
</feature>
<feature type="repeat" description="TPR" evidence="3">
    <location>
        <begin position="136"/>
        <end position="169"/>
    </location>
</feature>
<dbReference type="SUPFAM" id="SSF48452">
    <property type="entry name" value="TPR-like"/>
    <property type="match status" value="1"/>
</dbReference>
<dbReference type="PANTHER" id="PTHR22904">
    <property type="entry name" value="TPR REPEAT CONTAINING PROTEIN"/>
    <property type="match status" value="1"/>
</dbReference>
<dbReference type="InterPro" id="IPR013105">
    <property type="entry name" value="TPR_2"/>
</dbReference>
<evidence type="ECO:0000256" key="1">
    <source>
        <dbReference type="ARBA" id="ARBA00022737"/>
    </source>
</evidence>
<keyword evidence="2 3" id="KW-0802">TPR repeat</keyword>
<dbReference type="EMBL" id="HBFM01003142">
    <property type="protein sequence ID" value="CAD8765413.1"/>
    <property type="molecule type" value="Transcribed_RNA"/>
</dbReference>
<evidence type="ECO:0000256" key="4">
    <source>
        <dbReference type="SAM" id="MobiDB-lite"/>
    </source>
</evidence>
<dbReference type="Pfam" id="PF07719">
    <property type="entry name" value="TPR_2"/>
    <property type="match status" value="2"/>
</dbReference>
<name>A0A7S0YA99_9CHLO</name>
<gene>
    <name evidence="5" type="ORF">PPAR00522_LOCUS1800</name>
</gene>
<dbReference type="InterPro" id="IPR019734">
    <property type="entry name" value="TPR_rpt"/>
</dbReference>
<dbReference type="Gene3D" id="1.25.40.10">
    <property type="entry name" value="Tetratricopeptide repeat domain"/>
    <property type="match status" value="1"/>
</dbReference>
<dbReference type="InterPro" id="IPR011990">
    <property type="entry name" value="TPR-like_helical_dom_sf"/>
</dbReference>
<organism evidence="5">
    <name type="scientific">Polytomella parva</name>
    <dbReference type="NCBI Taxonomy" id="51329"/>
    <lineage>
        <taxon>Eukaryota</taxon>
        <taxon>Viridiplantae</taxon>
        <taxon>Chlorophyta</taxon>
        <taxon>core chlorophytes</taxon>
        <taxon>Chlorophyceae</taxon>
        <taxon>CS clade</taxon>
        <taxon>Chlamydomonadales</taxon>
        <taxon>Chlamydomonadaceae</taxon>
        <taxon>Polytomella</taxon>
    </lineage>
</organism>
<dbReference type="SMART" id="SM00028">
    <property type="entry name" value="TPR"/>
    <property type="match status" value="3"/>
</dbReference>
<feature type="region of interest" description="Disordered" evidence="4">
    <location>
        <begin position="1"/>
        <end position="103"/>
    </location>
</feature>
<accession>A0A7S0YA99</accession>
<reference evidence="5" key="1">
    <citation type="submission" date="2021-01" db="EMBL/GenBank/DDBJ databases">
        <authorList>
            <person name="Corre E."/>
            <person name="Pelletier E."/>
            <person name="Niang G."/>
            <person name="Scheremetjew M."/>
            <person name="Finn R."/>
            <person name="Kale V."/>
            <person name="Holt S."/>
            <person name="Cochrane G."/>
            <person name="Meng A."/>
            <person name="Brown T."/>
            <person name="Cohen L."/>
        </authorList>
    </citation>
    <scope>NUCLEOTIDE SEQUENCE</scope>
    <source>
        <strain evidence="5">SAG 63-3</strain>
    </source>
</reference>
<evidence type="ECO:0000256" key="3">
    <source>
        <dbReference type="PROSITE-ProRule" id="PRU00339"/>
    </source>
</evidence>
<proteinExistence type="predicted"/>
<dbReference type="GO" id="GO:0051879">
    <property type="term" value="F:Hsp90 protein binding"/>
    <property type="evidence" value="ECO:0007669"/>
    <property type="project" value="TreeGrafter"/>
</dbReference>
<protein>
    <submittedName>
        <fullName evidence="5">Uncharacterized protein</fullName>
    </submittedName>
</protein>
<keyword evidence="1" id="KW-0677">Repeat</keyword>
<dbReference type="AlphaFoldDB" id="A0A7S0YA99"/>
<dbReference type="PROSITE" id="PS50005">
    <property type="entry name" value="TPR"/>
    <property type="match status" value="2"/>
</dbReference>